<organism evidence="2 3">
    <name type="scientific">Glomus cerebriforme</name>
    <dbReference type="NCBI Taxonomy" id="658196"/>
    <lineage>
        <taxon>Eukaryota</taxon>
        <taxon>Fungi</taxon>
        <taxon>Fungi incertae sedis</taxon>
        <taxon>Mucoromycota</taxon>
        <taxon>Glomeromycotina</taxon>
        <taxon>Glomeromycetes</taxon>
        <taxon>Glomerales</taxon>
        <taxon>Glomeraceae</taxon>
        <taxon>Glomus</taxon>
    </lineage>
</organism>
<dbReference type="Pfam" id="PF07714">
    <property type="entry name" value="PK_Tyr_Ser-Thr"/>
    <property type="match status" value="1"/>
</dbReference>
<dbReference type="InterPro" id="IPR011009">
    <property type="entry name" value="Kinase-like_dom_sf"/>
</dbReference>
<name>A0A397TKI2_9GLOM</name>
<dbReference type="InterPro" id="IPR001245">
    <property type="entry name" value="Ser-Thr/Tyr_kinase_cat_dom"/>
</dbReference>
<feature type="non-terminal residue" evidence="2">
    <location>
        <position position="229"/>
    </location>
</feature>
<keyword evidence="2" id="KW-0418">Kinase</keyword>
<dbReference type="PROSITE" id="PS50011">
    <property type="entry name" value="PROTEIN_KINASE_DOM"/>
    <property type="match status" value="1"/>
</dbReference>
<dbReference type="InterPro" id="IPR000719">
    <property type="entry name" value="Prot_kinase_dom"/>
</dbReference>
<reference evidence="2 3" key="1">
    <citation type="submission" date="2018-06" db="EMBL/GenBank/DDBJ databases">
        <title>Comparative genomics reveals the genomic features of Rhizophagus irregularis, R. cerebriforme, R. diaphanum and Gigaspora rosea, and their symbiotic lifestyle signature.</title>
        <authorList>
            <person name="Morin E."/>
            <person name="San Clemente H."/>
            <person name="Chen E.C.H."/>
            <person name="De La Providencia I."/>
            <person name="Hainaut M."/>
            <person name="Kuo A."/>
            <person name="Kohler A."/>
            <person name="Murat C."/>
            <person name="Tang N."/>
            <person name="Roy S."/>
            <person name="Loubradou J."/>
            <person name="Henrissat B."/>
            <person name="Grigoriev I.V."/>
            <person name="Corradi N."/>
            <person name="Roux C."/>
            <person name="Martin F.M."/>
        </authorList>
    </citation>
    <scope>NUCLEOTIDE SEQUENCE [LARGE SCALE GENOMIC DNA]</scope>
    <source>
        <strain evidence="2 3">DAOM 227022</strain>
    </source>
</reference>
<dbReference type="InterPro" id="IPR051681">
    <property type="entry name" value="Ser/Thr_Kinases-Pseudokinases"/>
</dbReference>
<dbReference type="GO" id="GO:0005524">
    <property type="term" value="F:ATP binding"/>
    <property type="evidence" value="ECO:0007669"/>
    <property type="project" value="InterPro"/>
</dbReference>
<proteinExistence type="predicted"/>
<dbReference type="EMBL" id="QKYT01000062">
    <property type="protein sequence ID" value="RIA95374.1"/>
    <property type="molecule type" value="Genomic_DNA"/>
</dbReference>
<dbReference type="AlphaFoldDB" id="A0A397TKI2"/>
<keyword evidence="2" id="KW-0808">Transferase</keyword>
<dbReference type="SUPFAM" id="SSF56112">
    <property type="entry name" value="Protein kinase-like (PK-like)"/>
    <property type="match status" value="1"/>
</dbReference>
<gene>
    <name evidence="2" type="ORF">C1645_816755</name>
</gene>
<dbReference type="Proteomes" id="UP000265703">
    <property type="component" value="Unassembled WGS sequence"/>
</dbReference>
<dbReference type="Gene3D" id="1.10.510.10">
    <property type="entry name" value="Transferase(Phosphotransferase) domain 1"/>
    <property type="match status" value="1"/>
</dbReference>
<dbReference type="OrthoDB" id="10261027at2759"/>
<dbReference type="SMART" id="SM00219">
    <property type="entry name" value="TyrKc"/>
    <property type="match status" value="1"/>
</dbReference>
<evidence type="ECO:0000313" key="2">
    <source>
        <dbReference type="EMBL" id="RIA95374.1"/>
    </source>
</evidence>
<evidence type="ECO:0000313" key="3">
    <source>
        <dbReference type="Proteomes" id="UP000265703"/>
    </source>
</evidence>
<dbReference type="GO" id="GO:0004713">
    <property type="term" value="F:protein tyrosine kinase activity"/>
    <property type="evidence" value="ECO:0007669"/>
    <property type="project" value="InterPro"/>
</dbReference>
<sequence>MKFLKEWIDERINDDIYFFDYEDFSNIEEIVDNGTKEILKKVDLENKMFTIATLKNLDNPAIKKVTKITENEFKEFINKLKTFNEVHPNINRFLGLTKGPDGNYFSVWEYTFERNLSNYLQTERSKLHLDDKIQMALDIAHGLMFLHSEKMAHGTLDASNVLIENGRLTITGFYFYGSSEEDIKDDILSLGHLLHELVRIDSEDTPLEYKQVCQKCLHEDPDLRPEVNE</sequence>
<keyword evidence="3" id="KW-1185">Reference proteome</keyword>
<protein>
    <submittedName>
        <fullName evidence="2">Kinase-like domain-containing protein</fullName>
    </submittedName>
</protein>
<dbReference type="GO" id="GO:0004674">
    <property type="term" value="F:protein serine/threonine kinase activity"/>
    <property type="evidence" value="ECO:0007669"/>
    <property type="project" value="TreeGrafter"/>
</dbReference>
<dbReference type="InterPro" id="IPR020635">
    <property type="entry name" value="Tyr_kinase_cat_dom"/>
</dbReference>
<accession>A0A397TKI2</accession>
<feature type="domain" description="Protein kinase" evidence="1">
    <location>
        <begin position="24"/>
        <end position="229"/>
    </location>
</feature>
<dbReference type="PANTHER" id="PTHR44329">
    <property type="entry name" value="SERINE/THREONINE-PROTEIN KINASE TNNI3K-RELATED"/>
    <property type="match status" value="1"/>
</dbReference>
<evidence type="ECO:0000259" key="1">
    <source>
        <dbReference type="PROSITE" id="PS50011"/>
    </source>
</evidence>
<comment type="caution">
    <text evidence="2">The sequence shown here is derived from an EMBL/GenBank/DDBJ whole genome shotgun (WGS) entry which is preliminary data.</text>
</comment>